<accession>A0A4R5TP31</accession>
<gene>
    <name evidence="2" type="ORF">E2F46_09650</name>
</gene>
<dbReference type="EMBL" id="SMTF01000006">
    <property type="protein sequence ID" value="TDK23786.1"/>
    <property type="molecule type" value="Genomic_DNA"/>
</dbReference>
<feature type="transmembrane region" description="Helical" evidence="1">
    <location>
        <begin position="92"/>
        <end position="116"/>
    </location>
</feature>
<proteinExistence type="predicted"/>
<comment type="caution">
    <text evidence="2">The sequence shown here is derived from an EMBL/GenBank/DDBJ whole genome shotgun (WGS) entry which is preliminary data.</text>
</comment>
<sequence length="370" mass="40395">METEADEKRLNAVERTGLAFLQRSCQRDDSQVRPWRDEDRARIRRLQARAIVLCGLAGAVSAALIGAADLWLRDALDAGREPSLLSPGRDAAYWAWFGGIALLASLLELLAMYWLLLRSVAGIADAAGLSFSQADAEDALTTGLSRAALDIPNPRRSLHGIDPYVRASRLKLLVYTVLYRIKVGATSFIVRILARRVLARGGLRMLLPFAAVPVFAGWNALIAWWVIREARVRAAGPLAVSEAVAALERARLDDDGKRLALDAVAELVVAAEDAHPNYDLLLARLRKALGLETRIPEWSAVRDQLAHADASTQHAVLGLMVTTTALRGRGCRRQRRLLEDAHAACGQTFDSDAMRTARQRIAEGRCDAGG</sequence>
<feature type="transmembrane region" description="Helical" evidence="1">
    <location>
        <begin position="206"/>
        <end position="227"/>
    </location>
</feature>
<keyword evidence="1" id="KW-0812">Transmembrane</keyword>
<keyword evidence="1" id="KW-0472">Membrane</keyword>
<keyword evidence="1" id="KW-1133">Transmembrane helix</keyword>
<dbReference type="AlphaFoldDB" id="A0A4R5TP31"/>
<dbReference type="NCBIfam" id="NF047767">
    <property type="entry name" value="LBF_2804_fam"/>
    <property type="match status" value="1"/>
</dbReference>
<evidence type="ECO:0000256" key="1">
    <source>
        <dbReference type="SAM" id="Phobius"/>
    </source>
</evidence>
<dbReference type="Proteomes" id="UP000294796">
    <property type="component" value="Unassembled WGS sequence"/>
</dbReference>
<dbReference type="OrthoDB" id="7818367at2"/>
<keyword evidence="3" id="KW-1185">Reference proteome</keyword>
<name>A0A4R5TP31_9GAMM</name>
<evidence type="ECO:0000313" key="3">
    <source>
        <dbReference type="Proteomes" id="UP000294796"/>
    </source>
</evidence>
<organism evidence="2 3">
    <name type="scientific">Luteimonas aestuarii</name>
    <dbReference type="NCBI Taxonomy" id="453837"/>
    <lineage>
        <taxon>Bacteria</taxon>
        <taxon>Pseudomonadati</taxon>
        <taxon>Pseudomonadota</taxon>
        <taxon>Gammaproteobacteria</taxon>
        <taxon>Lysobacterales</taxon>
        <taxon>Lysobacteraceae</taxon>
        <taxon>Luteimonas</taxon>
    </lineage>
</organism>
<dbReference type="RefSeq" id="WP_133321883.1">
    <property type="nucleotide sequence ID" value="NZ_SMTF01000006.1"/>
</dbReference>
<protein>
    <submittedName>
        <fullName evidence="2">Uncharacterized protein</fullName>
    </submittedName>
</protein>
<evidence type="ECO:0000313" key="2">
    <source>
        <dbReference type="EMBL" id="TDK23786.1"/>
    </source>
</evidence>
<feature type="transmembrane region" description="Helical" evidence="1">
    <location>
        <begin position="50"/>
        <end position="72"/>
    </location>
</feature>
<reference evidence="2 3" key="1">
    <citation type="submission" date="2019-03" db="EMBL/GenBank/DDBJ databases">
        <title>Luteimonas zhaokaii sp.nov., isolated from the rectal contents of Plateau pika in Yushu, Qinghai Province, China.</title>
        <authorList>
            <person name="Zhang G."/>
        </authorList>
    </citation>
    <scope>NUCLEOTIDE SEQUENCE [LARGE SCALE GENOMIC DNA]</scope>
    <source>
        <strain evidence="2 3">B9</strain>
    </source>
</reference>